<evidence type="ECO:0000256" key="1">
    <source>
        <dbReference type="SAM" id="MobiDB-lite"/>
    </source>
</evidence>
<dbReference type="EMBL" id="JASCZI010120973">
    <property type="protein sequence ID" value="MED6158421.1"/>
    <property type="molecule type" value="Genomic_DNA"/>
</dbReference>
<reference evidence="3 4" key="1">
    <citation type="journal article" date="2023" name="Plants (Basel)">
        <title>Bridging the Gap: Combining Genomics and Transcriptomics Approaches to Understand Stylosanthes scabra, an Orphan Legume from the Brazilian Caatinga.</title>
        <authorList>
            <person name="Ferreira-Neto J.R.C."/>
            <person name="da Silva M.D."/>
            <person name="Binneck E."/>
            <person name="de Melo N.F."/>
            <person name="da Silva R.H."/>
            <person name="de Melo A.L.T.M."/>
            <person name="Pandolfi V."/>
            <person name="Bustamante F.O."/>
            <person name="Brasileiro-Vidal A.C."/>
            <person name="Benko-Iseppon A.M."/>
        </authorList>
    </citation>
    <scope>NUCLEOTIDE SEQUENCE [LARGE SCALE GENOMIC DNA]</scope>
    <source>
        <tissue evidence="3">Leaves</tissue>
    </source>
</reference>
<evidence type="ECO:0000313" key="4">
    <source>
        <dbReference type="Proteomes" id="UP001341840"/>
    </source>
</evidence>
<accession>A0ABU6UBM6</accession>
<proteinExistence type="predicted"/>
<evidence type="ECO:0000256" key="2">
    <source>
        <dbReference type="SAM" id="SignalP"/>
    </source>
</evidence>
<evidence type="ECO:0000313" key="3">
    <source>
        <dbReference type="EMBL" id="MED6158421.1"/>
    </source>
</evidence>
<dbReference type="Proteomes" id="UP001341840">
    <property type="component" value="Unassembled WGS sequence"/>
</dbReference>
<feature type="signal peptide" evidence="2">
    <location>
        <begin position="1"/>
        <end position="28"/>
    </location>
</feature>
<comment type="caution">
    <text evidence="3">The sequence shown here is derived from an EMBL/GenBank/DDBJ whole genome shotgun (WGS) entry which is preliminary data.</text>
</comment>
<keyword evidence="4" id="KW-1185">Reference proteome</keyword>
<sequence length="107" mass="12125">MKWIFNGSQWLLAIFFALVFEFNRLSLSESRAASASDHYRGNQDGFGDPAAKRSRRPVQRLALPCRDSSACLIAGNHCTCRPRFPSLLQARWSSTFSVFLASRIVVW</sequence>
<feature type="chain" id="PRO_5046394345" description="Secreted protein" evidence="2">
    <location>
        <begin position="29"/>
        <end position="107"/>
    </location>
</feature>
<evidence type="ECO:0008006" key="5">
    <source>
        <dbReference type="Google" id="ProtNLM"/>
    </source>
</evidence>
<name>A0ABU6UBM6_9FABA</name>
<feature type="region of interest" description="Disordered" evidence="1">
    <location>
        <begin position="32"/>
        <end position="56"/>
    </location>
</feature>
<organism evidence="3 4">
    <name type="scientific">Stylosanthes scabra</name>
    <dbReference type="NCBI Taxonomy" id="79078"/>
    <lineage>
        <taxon>Eukaryota</taxon>
        <taxon>Viridiplantae</taxon>
        <taxon>Streptophyta</taxon>
        <taxon>Embryophyta</taxon>
        <taxon>Tracheophyta</taxon>
        <taxon>Spermatophyta</taxon>
        <taxon>Magnoliopsida</taxon>
        <taxon>eudicotyledons</taxon>
        <taxon>Gunneridae</taxon>
        <taxon>Pentapetalae</taxon>
        <taxon>rosids</taxon>
        <taxon>fabids</taxon>
        <taxon>Fabales</taxon>
        <taxon>Fabaceae</taxon>
        <taxon>Papilionoideae</taxon>
        <taxon>50 kb inversion clade</taxon>
        <taxon>dalbergioids sensu lato</taxon>
        <taxon>Dalbergieae</taxon>
        <taxon>Pterocarpus clade</taxon>
        <taxon>Stylosanthes</taxon>
    </lineage>
</organism>
<keyword evidence="2" id="KW-0732">Signal</keyword>
<protein>
    <recommendedName>
        <fullName evidence="5">Secreted protein</fullName>
    </recommendedName>
</protein>
<gene>
    <name evidence="3" type="ORF">PIB30_032622</name>
</gene>